<dbReference type="EMBL" id="PKMF04000189">
    <property type="protein sequence ID" value="KAK7844214.1"/>
    <property type="molecule type" value="Genomic_DNA"/>
</dbReference>
<reference evidence="2 3" key="1">
    <citation type="journal article" date="2018" name="Sci. Data">
        <title>The draft genome sequence of cork oak.</title>
        <authorList>
            <person name="Ramos A.M."/>
            <person name="Usie A."/>
            <person name="Barbosa P."/>
            <person name="Barros P.M."/>
            <person name="Capote T."/>
            <person name="Chaves I."/>
            <person name="Simoes F."/>
            <person name="Abreu I."/>
            <person name="Carrasquinho I."/>
            <person name="Faro C."/>
            <person name="Guimaraes J.B."/>
            <person name="Mendonca D."/>
            <person name="Nobrega F."/>
            <person name="Rodrigues L."/>
            <person name="Saibo N.J.M."/>
            <person name="Varela M.C."/>
            <person name="Egas C."/>
            <person name="Matos J."/>
            <person name="Miguel C.M."/>
            <person name="Oliveira M.M."/>
            <person name="Ricardo C.P."/>
            <person name="Goncalves S."/>
        </authorList>
    </citation>
    <scope>NUCLEOTIDE SEQUENCE [LARGE SCALE GENOMIC DNA]</scope>
    <source>
        <strain evidence="3">cv. HL8</strain>
    </source>
</reference>
<organism evidence="2 3">
    <name type="scientific">Quercus suber</name>
    <name type="common">Cork oak</name>
    <dbReference type="NCBI Taxonomy" id="58331"/>
    <lineage>
        <taxon>Eukaryota</taxon>
        <taxon>Viridiplantae</taxon>
        <taxon>Streptophyta</taxon>
        <taxon>Embryophyta</taxon>
        <taxon>Tracheophyta</taxon>
        <taxon>Spermatophyta</taxon>
        <taxon>Magnoliopsida</taxon>
        <taxon>eudicotyledons</taxon>
        <taxon>Gunneridae</taxon>
        <taxon>Pentapetalae</taxon>
        <taxon>rosids</taxon>
        <taxon>fabids</taxon>
        <taxon>Fagales</taxon>
        <taxon>Fagaceae</taxon>
        <taxon>Quercus</taxon>
    </lineage>
</organism>
<dbReference type="AlphaFoldDB" id="A0AAW0L032"/>
<evidence type="ECO:0000313" key="2">
    <source>
        <dbReference type="EMBL" id="KAK7844214.1"/>
    </source>
</evidence>
<proteinExistence type="predicted"/>
<evidence type="ECO:0000256" key="1">
    <source>
        <dbReference type="SAM" id="MobiDB-lite"/>
    </source>
</evidence>
<accession>A0AAW0L032</accession>
<gene>
    <name evidence="2" type="ORF">CFP56_011084</name>
</gene>
<feature type="compositionally biased region" description="Polar residues" evidence="1">
    <location>
        <begin position="10"/>
        <end position="21"/>
    </location>
</feature>
<name>A0AAW0L032_QUESU</name>
<feature type="region of interest" description="Disordered" evidence="1">
    <location>
        <begin position="1"/>
        <end position="22"/>
    </location>
</feature>
<comment type="caution">
    <text evidence="2">The sequence shown here is derived from an EMBL/GenBank/DDBJ whole genome shotgun (WGS) entry which is preliminary data.</text>
</comment>
<evidence type="ECO:0000313" key="3">
    <source>
        <dbReference type="Proteomes" id="UP000237347"/>
    </source>
</evidence>
<keyword evidence="3" id="KW-1185">Reference proteome</keyword>
<sequence>MAKNLRKQRLTFSQCPHSSGTEAPANSDFTLFLAGKAILTQSSIKSLHIPINRESHKTSLLLIIARQGNIDKKRLVMGTLSYGGTKLATFRTTKASPGWKSSTCDGQTRESEHANTINYNII</sequence>
<dbReference type="Proteomes" id="UP000237347">
    <property type="component" value="Unassembled WGS sequence"/>
</dbReference>
<protein>
    <submittedName>
        <fullName evidence="2">Uncharacterized protein</fullName>
    </submittedName>
</protein>